<sequence>MTPPRAQTKANGDGVRFLTSLSTTPKQSKTLQFWTVSIFTSSNSVGRNPANKFVSCLSCLSRKGTLKFEEIIRNSIVSVATATPVLTARSQTLSSMDIETPPPYDAESLPSYTIVSGLPSYQDAIEQLKQKQMKYYEPVKVHRPSVMKLFESQDLLGSQPPPATPSTTPHPGKLEEIRYNFVRPCSLQPEQTLPNEPTTSTSAGSSQPTVPPPPPPPYKSQISTISSTSSVGGSVRSSMMVVELPAMQHGVPITLIRAPHKKLDVCHYTIEHERGGRS</sequence>
<dbReference type="AlphaFoldDB" id="A0A182QBW3"/>
<feature type="region of interest" description="Disordered" evidence="1">
    <location>
        <begin position="188"/>
        <end position="232"/>
    </location>
</feature>
<dbReference type="EMBL" id="AXCN02002117">
    <property type="status" value="NOT_ANNOTATED_CDS"/>
    <property type="molecule type" value="Genomic_DNA"/>
</dbReference>
<evidence type="ECO:0000256" key="1">
    <source>
        <dbReference type="SAM" id="MobiDB-lite"/>
    </source>
</evidence>
<reference evidence="3" key="1">
    <citation type="submission" date="2014-01" db="EMBL/GenBank/DDBJ databases">
        <title>The Genome Sequence of Anopheles farauti FAR1 (V2).</title>
        <authorList>
            <consortium name="The Broad Institute Genomics Platform"/>
            <person name="Neafsey D.E."/>
            <person name="Besansky N."/>
            <person name="Howell P."/>
            <person name="Walton C."/>
            <person name="Young S.K."/>
            <person name="Zeng Q."/>
            <person name="Gargeya S."/>
            <person name="Fitzgerald M."/>
            <person name="Haas B."/>
            <person name="Abouelleil A."/>
            <person name="Allen A.W."/>
            <person name="Alvarado L."/>
            <person name="Arachchi H.M."/>
            <person name="Berlin A.M."/>
            <person name="Chapman S.B."/>
            <person name="Gainer-Dewar J."/>
            <person name="Goldberg J."/>
            <person name="Griggs A."/>
            <person name="Gujja S."/>
            <person name="Hansen M."/>
            <person name="Howarth C."/>
            <person name="Imamovic A."/>
            <person name="Ireland A."/>
            <person name="Larimer J."/>
            <person name="McCowan C."/>
            <person name="Murphy C."/>
            <person name="Pearson M."/>
            <person name="Poon T.W."/>
            <person name="Priest M."/>
            <person name="Roberts A."/>
            <person name="Saif S."/>
            <person name="Shea T."/>
            <person name="Sisk P."/>
            <person name="Sykes S."/>
            <person name="Wortman J."/>
            <person name="Nusbaum C."/>
            <person name="Birren B."/>
        </authorList>
    </citation>
    <scope>NUCLEOTIDE SEQUENCE [LARGE SCALE GENOMIC DNA]</scope>
    <source>
        <strain evidence="3">FAR1</strain>
    </source>
</reference>
<dbReference type="STRING" id="69004.A0A182QBW3"/>
<feature type="compositionally biased region" description="Low complexity" evidence="1">
    <location>
        <begin position="220"/>
        <end position="232"/>
    </location>
</feature>
<dbReference type="Proteomes" id="UP000075886">
    <property type="component" value="Unassembled WGS sequence"/>
</dbReference>
<evidence type="ECO:0000313" key="2">
    <source>
        <dbReference type="EnsemblMetazoa" id="AFAF007089-PA"/>
    </source>
</evidence>
<dbReference type="EnsemblMetazoa" id="AFAF007089-RA">
    <property type="protein sequence ID" value="AFAF007089-PA"/>
    <property type="gene ID" value="AFAF007089"/>
</dbReference>
<keyword evidence="3" id="KW-1185">Reference proteome</keyword>
<proteinExistence type="predicted"/>
<accession>A0A182QBW3</accession>
<feature type="compositionally biased region" description="Polar residues" evidence="1">
    <location>
        <begin position="188"/>
        <end position="208"/>
    </location>
</feature>
<reference evidence="2" key="2">
    <citation type="submission" date="2020-05" db="UniProtKB">
        <authorList>
            <consortium name="EnsemblMetazoa"/>
        </authorList>
    </citation>
    <scope>IDENTIFICATION</scope>
    <source>
        <strain evidence="2">FAR1</strain>
    </source>
</reference>
<protein>
    <submittedName>
        <fullName evidence="2">Uncharacterized protein</fullName>
    </submittedName>
</protein>
<dbReference type="VEuPathDB" id="VectorBase:AFAF007089"/>
<organism evidence="2 3">
    <name type="scientific">Anopheles farauti</name>
    <dbReference type="NCBI Taxonomy" id="69004"/>
    <lineage>
        <taxon>Eukaryota</taxon>
        <taxon>Metazoa</taxon>
        <taxon>Ecdysozoa</taxon>
        <taxon>Arthropoda</taxon>
        <taxon>Hexapoda</taxon>
        <taxon>Insecta</taxon>
        <taxon>Pterygota</taxon>
        <taxon>Neoptera</taxon>
        <taxon>Endopterygota</taxon>
        <taxon>Diptera</taxon>
        <taxon>Nematocera</taxon>
        <taxon>Culicoidea</taxon>
        <taxon>Culicidae</taxon>
        <taxon>Anophelinae</taxon>
        <taxon>Anopheles</taxon>
    </lineage>
</organism>
<evidence type="ECO:0000313" key="3">
    <source>
        <dbReference type="Proteomes" id="UP000075886"/>
    </source>
</evidence>
<dbReference type="Pfam" id="PF15957">
    <property type="entry name" value="Comm"/>
    <property type="match status" value="1"/>
</dbReference>
<dbReference type="InterPro" id="IPR031878">
    <property type="entry name" value="Commissureless"/>
</dbReference>
<name>A0A182QBW3_9DIPT</name>
<feature type="compositionally biased region" description="Pro residues" evidence="1">
    <location>
        <begin position="209"/>
        <end position="218"/>
    </location>
</feature>
<dbReference type="GO" id="GO:0007411">
    <property type="term" value="P:axon guidance"/>
    <property type="evidence" value="ECO:0007669"/>
    <property type="project" value="InterPro"/>
</dbReference>